<name>A0AAD3HSZ2_9CHLO</name>
<evidence type="ECO:0000313" key="2">
    <source>
        <dbReference type="EMBL" id="GFR51727.1"/>
    </source>
</evidence>
<sequence>IDGLLSEALWRVSLRPSPAQVAAEVGAWRAARPGALLAVARQLAEGVMREVVDDMIAEACDEMRHLAQVADSFAFDLLVEAVAFSQRKYEFGAAGADNVRNRLRDAAAEQQADFARGLAAKRAAHLSRQMSRALVGPAAEGGSGGGSEAGSSAAGEAGGSGGGGGGDEGEGEVDLALYDQQRLAEAATRAIQVGAPLSEELEEDAIYVMQRTFADTHLAREEKQLYVQGLKAMLQEMRQRRGDAPYGHTQQLTPYWPPYVRVTRAQRLAAQRARPPLAAGPAVWRRMRGEGAGRAAHAGWPRPEHWAAAHAERVFWGAVALRPHYLAPKGGPGVQLPPELGPITATAASPSGALLAVGTAAGGMAVYDMRAEQAGAPWFQVVGDGHAYSRPAWFRAPPPRAPPLVALAWSADGFQLASLDAGSCLRVWWMRPEPGAQVREEPGRQPVCPDLALSLGPLSVSLSGKTPVVEALAEEQGEAG</sequence>
<proteinExistence type="predicted"/>
<evidence type="ECO:0000313" key="3">
    <source>
        <dbReference type="Proteomes" id="UP001054857"/>
    </source>
</evidence>
<dbReference type="InterPro" id="IPR015943">
    <property type="entry name" value="WD40/YVTN_repeat-like_dom_sf"/>
</dbReference>
<organism evidence="2 3">
    <name type="scientific">Astrephomene gubernaculifera</name>
    <dbReference type="NCBI Taxonomy" id="47775"/>
    <lineage>
        <taxon>Eukaryota</taxon>
        <taxon>Viridiplantae</taxon>
        <taxon>Chlorophyta</taxon>
        <taxon>core chlorophytes</taxon>
        <taxon>Chlorophyceae</taxon>
        <taxon>CS clade</taxon>
        <taxon>Chlamydomonadales</taxon>
        <taxon>Astrephomenaceae</taxon>
        <taxon>Astrephomene</taxon>
    </lineage>
</organism>
<feature type="non-terminal residue" evidence="2">
    <location>
        <position position="480"/>
    </location>
</feature>
<comment type="caution">
    <text evidence="2">The sequence shown here is derived from an EMBL/GenBank/DDBJ whole genome shotgun (WGS) entry which is preliminary data.</text>
</comment>
<feature type="compositionally biased region" description="Gly residues" evidence="1">
    <location>
        <begin position="156"/>
        <end position="166"/>
    </location>
</feature>
<gene>
    <name evidence="2" type="ORF">Agub_g14178</name>
</gene>
<feature type="non-terminal residue" evidence="2">
    <location>
        <position position="1"/>
    </location>
</feature>
<dbReference type="InterPro" id="IPR011044">
    <property type="entry name" value="Quino_amine_DH_bsu"/>
</dbReference>
<evidence type="ECO:0000256" key="1">
    <source>
        <dbReference type="SAM" id="MobiDB-lite"/>
    </source>
</evidence>
<keyword evidence="3" id="KW-1185">Reference proteome</keyword>
<dbReference type="Gene3D" id="2.130.10.10">
    <property type="entry name" value="YVTN repeat-like/Quinoprotein amine dehydrogenase"/>
    <property type="match status" value="1"/>
</dbReference>
<feature type="compositionally biased region" description="Gly residues" evidence="1">
    <location>
        <begin position="139"/>
        <end position="148"/>
    </location>
</feature>
<dbReference type="SUPFAM" id="SSF50969">
    <property type="entry name" value="YVTN repeat-like/Quinoprotein amine dehydrogenase"/>
    <property type="match status" value="1"/>
</dbReference>
<feature type="region of interest" description="Disordered" evidence="1">
    <location>
        <begin position="135"/>
        <end position="171"/>
    </location>
</feature>
<reference evidence="2 3" key="1">
    <citation type="journal article" date="2021" name="Sci. Rep.">
        <title>Genome sequencing of the multicellular alga Astrephomene provides insights into convergent evolution of germ-soma differentiation.</title>
        <authorList>
            <person name="Yamashita S."/>
            <person name="Yamamoto K."/>
            <person name="Matsuzaki R."/>
            <person name="Suzuki S."/>
            <person name="Yamaguchi H."/>
            <person name="Hirooka S."/>
            <person name="Minakuchi Y."/>
            <person name="Miyagishima S."/>
            <person name="Kawachi M."/>
            <person name="Toyoda A."/>
            <person name="Nozaki H."/>
        </authorList>
    </citation>
    <scope>NUCLEOTIDE SEQUENCE [LARGE SCALE GENOMIC DNA]</scope>
    <source>
        <strain evidence="2 3">NIES-4017</strain>
    </source>
</reference>
<dbReference type="AlphaFoldDB" id="A0AAD3HSZ2"/>
<dbReference type="EMBL" id="BMAR01000053">
    <property type="protein sequence ID" value="GFR51727.1"/>
    <property type="molecule type" value="Genomic_DNA"/>
</dbReference>
<accession>A0AAD3HSZ2</accession>
<protein>
    <submittedName>
        <fullName evidence="2">Uncharacterized protein</fullName>
    </submittedName>
</protein>
<dbReference type="Proteomes" id="UP001054857">
    <property type="component" value="Unassembled WGS sequence"/>
</dbReference>